<evidence type="ECO:0000256" key="6">
    <source>
        <dbReference type="ARBA" id="ARBA00022692"/>
    </source>
</evidence>
<dbReference type="HOGENOM" id="CLU_016535_2_0_10"/>
<proteinExistence type="inferred from homology"/>
<dbReference type="NCBIfam" id="NF002356">
    <property type="entry name" value="PRK01318.2-3"/>
    <property type="match status" value="1"/>
</dbReference>
<dbReference type="AlphaFoldDB" id="G5HB64"/>
<evidence type="ECO:0000256" key="1">
    <source>
        <dbReference type="ARBA" id="ARBA00004429"/>
    </source>
</evidence>
<comment type="function">
    <text evidence="13">Required for the insertion and/or proper folding and/or complex formation of integral membrane proteins into the membrane. Involved in integration of membrane proteins that insert both dependently and independently of the Sec translocase complex, as well as at least some lipoproteins. Aids folding of multispanning membrane proteins.</text>
</comment>
<name>G5HB64_9BACT</name>
<feature type="transmembrane region" description="Helical" evidence="13">
    <location>
        <begin position="379"/>
        <end position="400"/>
    </location>
</feature>
<dbReference type="GO" id="GO:0032977">
    <property type="term" value="F:membrane insertase activity"/>
    <property type="evidence" value="ECO:0007669"/>
    <property type="project" value="InterPro"/>
</dbReference>
<evidence type="ECO:0000313" key="16">
    <source>
        <dbReference type="EMBL" id="EHB91830.1"/>
    </source>
</evidence>
<dbReference type="eggNOG" id="COG0706">
    <property type="taxonomic scope" value="Bacteria"/>
</dbReference>
<evidence type="ECO:0000256" key="10">
    <source>
        <dbReference type="ARBA" id="ARBA00023186"/>
    </source>
</evidence>
<keyword evidence="10 13" id="KW-0143">Chaperone</keyword>
<dbReference type="NCBIfam" id="TIGR03592">
    <property type="entry name" value="yidC_oxa1_cterm"/>
    <property type="match status" value="1"/>
</dbReference>
<comment type="subcellular location">
    <subcellularLocation>
        <location evidence="1">Cell inner membrane</location>
        <topology evidence="1">Multi-pass membrane protein</topology>
    </subcellularLocation>
    <subcellularLocation>
        <location evidence="13">Cell membrane</location>
        <topology evidence="13">Multi-pass membrane protein</topology>
    </subcellularLocation>
</comment>
<organism evidence="16 17">
    <name type="scientific">Alistipes indistinctus YIT 12060</name>
    <dbReference type="NCBI Taxonomy" id="742725"/>
    <lineage>
        <taxon>Bacteria</taxon>
        <taxon>Pseudomonadati</taxon>
        <taxon>Bacteroidota</taxon>
        <taxon>Bacteroidia</taxon>
        <taxon>Bacteroidales</taxon>
        <taxon>Rikenellaceae</taxon>
        <taxon>Alistipes</taxon>
    </lineage>
</organism>
<dbReference type="PANTHER" id="PTHR12428:SF65">
    <property type="entry name" value="CYTOCHROME C OXIDASE ASSEMBLY PROTEIN COX18, MITOCHONDRIAL"/>
    <property type="match status" value="1"/>
</dbReference>
<dbReference type="Pfam" id="PF02096">
    <property type="entry name" value="60KD_IMP"/>
    <property type="match status" value="1"/>
</dbReference>
<reference evidence="16 17" key="1">
    <citation type="submission" date="2011-08" db="EMBL/GenBank/DDBJ databases">
        <title>The Genome Sequence of Alistipes indistinctus YIT 12060.</title>
        <authorList>
            <consortium name="The Broad Institute Genome Sequencing Platform"/>
            <person name="Earl A."/>
            <person name="Ward D."/>
            <person name="Feldgarden M."/>
            <person name="Gevers D."/>
            <person name="Morotomi M."/>
            <person name="Young S.K."/>
            <person name="Zeng Q."/>
            <person name="Gargeya S."/>
            <person name="Fitzgerald M."/>
            <person name="Haas B."/>
            <person name="Abouelleil A."/>
            <person name="Alvarado L."/>
            <person name="Arachchi H.M."/>
            <person name="Berlin A."/>
            <person name="Brown A."/>
            <person name="Chapman S.B."/>
            <person name="Chen Z."/>
            <person name="Dunbar C."/>
            <person name="Freedman E."/>
            <person name="Gearin G."/>
            <person name="Gellesch M."/>
            <person name="Goldberg J."/>
            <person name="Griggs A."/>
            <person name="Gujja S."/>
            <person name="Heiman D."/>
            <person name="Howarth C."/>
            <person name="Larson L."/>
            <person name="Lui A."/>
            <person name="MacDonald P.J.P."/>
            <person name="Montmayeur A."/>
            <person name="Murphy C."/>
            <person name="Neiman D."/>
            <person name="Pearson M."/>
            <person name="Priest M."/>
            <person name="Roberts A."/>
            <person name="Saif S."/>
            <person name="Shea T."/>
            <person name="Shenoy N."/>
            <person name="Sisk P."/>
            <person name="Stolte C."/>
            <person name="Sykes S."/>
            <person name="Wortman J."/>
            <person name="Nusbaum C."/>
            <person name="Birren B."/>
        </authorList>
    </citation>
    <scope>NUCLEOTIDE SEQUENCE [LARGE SCALE GENOMIC DNA]</scope>
    <source>
        <strain evidence="16 17">YIT 12060</strain>
    </source>
</reference>
<dbReference type="InterPro" id="IPR038221">
    <property type="entry name" value="YidC_periplasmic_sf"/>
</dbReference>
<dbReference type="Proteomes" id="UP000006008">
    <property type="component" value="Unassembled WGS sequence"/>
</dbReference>
<feature type="domain" description="Membrane insertase YidC N-terminal" evidence="15">
    <location>
        <begin position="89"/>
        <end position="366"/>
    </location>
</feature>
<keyword evidence="5 13" id="KW-1003">Cell membrane</keyword>
<dbReference type="InterPro" id="IPR019998">
    <property type="entry name" value="Membr_insert_YidC"/>
</dbReference>
<comment type="caution">
    <text evidence="16">The sequence shown here is derived from an EMBL/GenBank/DDBJ whole genome shotgun (WGS) entry which is preliminary data.</text>
</comment>
<dbReference type="CDD" id="cd19961">
    <property type="entry name" value="EcYidC-like_peri"/>
    <property type="match status" value="1"/>
</dbReference>
<dbReference type="InterPro" id="IPR001708">
    <property type="entry name" value="YidC/ALB3/OXA1/COX18"/>
</dbReference>
<dbReference type="GeneID" id="92815093"/>
<dbReference type="PATRIC" id="fig|742725.3.peg.1976"/>
<evidence type="ECO:0000256" key="8">
    <source>
        <dbReference type="ARBA" id="ARBA00022989"/>
    </source>
</evidence>
<dbReference type="EMBL" id="ADLD01000013">
    <property type="protein sequence ID" value="EHB91830.1"/>
    <property type="molecule type" value="Genomic_DNA"/>
</dbReference>
<dbReference type="HAMAP" id="MF_01810">
    <property type="entry name" value="YidC_type1"/>
    <property type="match status" value="1"/>
</dbReference>
<dbReference type="Pfam" id="PF14849">
    <property type="entry name" value="YidC_periplas"/>
    <property type="match status" value="1"/>
</dbReference>
<dbReference type="OrthoDB" id="9780552at2"/>
<keyword evidence="4 13" id="KW-0813">Transport</keyword>
<feature type="transmembrane region" description="Helical" evidence="13">
    <location>
        <begin position="539"/>
        <end position="556"/>
    </location>
</feature>
<dbReference type="Gene3D" id="2.70.98.90">
    <property type="match status" value="1"/>
</dbReference>
<feature type="transmembrane region" description="Helical" evidence="13">
    <location>
        <begin position="350"/>
        <end position="367"/>
    </location>
</feature>
<evidence type="ECO:0000256" key="13">
    <source>
        <dbReference type="HAMAP-Rule" id="MF_01810"/>
    </source>
</evidence>
<evidence type="ECO:0000256" key="9">
    <source>
        <dbReference type="ARBA" id="ARBA00023136"/>
    </source>
</evidence>
<dbReference type="RefSeq" id="WP_009134685.1">
    <property type="nucleotide sequence ID" value="NZ_CP102250.1"/>
</dbReference>
<dbReference type="GO" id="GO:0005886">
    <property type="term" value="C:plasma membrane"/>
    <property type="evidence" value="ECO:0007669"/>
    <property type="project" value="UniProtKB-SubCell"/>
</dbReference>
<dbReference type="NCBIfam" id="TIGR03593">
    <property type="entry name" value="yidC_nterm"/>
    <property type="match status" value="1"/>
</dbReference>
<sequence>MDKRTLIGLIVIGAILFGFTWYNSSIQEKLAQEPQTTTQQAASEAVEVPAADASVTVMDSASGSAAAQLEQHIGVSLFKATEGTEKHYEIENDLMKVTFSNKGGRVASVVLKDYKTYNGSPLVLFPDSAAVFDLSFFVKQQFNNIQINTGDYYFVADSTTDLVFGANETEKSFTMRLDVDSAAHVDFVYKIYKDNYMIDFDVRFVGMERLLAQNQSDLEIIWQNVGMQNEKGFDNENNYTTIAYKYPGDESIEQLGMSKEAKSETINSKLKWVAFKQQFFSSILVSQNDFQNGTVEYTTFQPGEGKIKTFKAKLSVPFSPQLTEYNFNFYFGPNKFSVLKKYGDLHFERLIPLGGWIVGWINRWLVIPTFDTLGKHIANYGIIILLLTIILKILISPLTYKSYLSTAKMRLLKPEVDKLNEKYPNQADAMKKQQAMMALYKSAGVNPMGGCIPLLIQFPILIAMFRFFPASIELRGEHFLWADDLSSYDSILQLPFNIPFYGSHVSLFALLMAVSVYVSSRINYAQTAGSAPQMAGMKFMMLYLMPIMLLLWFNNYSSGLSYYYLLSNIITIGQTYGFRYIVNEDKLHQRMKENAKKPQKKSKWQQRYEEMVKLQQQQAAAKAKRK</sequence>
<dbReference type="GO" id="GO:0051205">
    <property type="term" value="P:protein insertion into membrane"/>
    <property type="evidence" value="ECO:0007669"/>
    <property type="project" value="TreeGrafter"/>
</dbReference>
<feature type="transmembrane region" description="Helical" evidence="13">
    <location>
        <begin position="445"/>
        <end position="468"/>
    </location>
</feature>
<evidence type="ECO:0000256" key="11">
    <source>
        <dbReference type="ARBA" id="ARBA00033245"/>
    </source>
</evidence>
<dbReference type="CDD" id="cd20070">
    <property type="entry name" value="5TM_YidC_Alb3"/>
    <property type="match status" value="1"/>
</dbReference>
<evidence type="ECO:0000256" key="7">
    <source>
        <dbReference type="ARBA" id="ARBA00022927"/>
    </source>
</evidence>
<gene>
    <name evidence="13" type="primary">yidC</name>
    <name evidence="16" type="ORF">HMPREF9450_01879</name>
</gene>
<dbReference type="InterPro" id="IPR028053">
    <property type="entry name" value="Membr_insert_YidC_N"/>
</dbReference>
<feature type="transmembrane region" description="Helical" evidence="13">
    <location>
        <begin position="562"/>
        <end position="582"/>
    </location>
</feature>
<accession>G5HB64</accession>
<evidence type="ECO:0000256" key="3">
    <source>
        <dbReference type="ARBA" id="ARBA00015325"/>
    </source>
</evidence>
<dbReference type="InterPro" id="IPR047196">
    <property type="entry name" value="YidC_ALB_C"/>
</dbReference>
<evidence type="ECO:0000313" key="17">
    <source>
        <dbReference type="Proteomes" id="UP000006008"/>
    </source>
</evidence>
<keyword evidence="6 13" id="KW-0812">Transmembrane</keyword>
<keyword evidence="17" id="KW-1185">Reference proteome</keyword>
<dbReference type="PANTHER" id="PTHR12428">
    <property type="entry name" value="OXA1"/>
    <property type="match status" value="1"/>
</dbReference>
<dbReference type="GO" id="GO:0015031">
    <property type="term" value="P:protein transport"/>
    <property type="evidence" value="ECO:0007669"/>
    <property type="project" value="UniProtKB-KW"/>
</dbReference>
<comment type="subunit">
    <text evidence="13">Interacts with the Sec translocase complex via SecD. Specifically interacts with transmembrane segments of nascent integral membrane proteins during membrane integration.</text>
</comment>
<keyword evidence="9 13" id="KW-0472">Membrane</keyword>
<evidence type="ECO:0000256" key="2">
    <source>
        <dbReference type="ARBA" id="ARBA00010527"/>
    </source>
</evidence>
<dbReference type="InterPro" id="IPR028055">
    <property type="entry name" value="YidC/Oxa/ALB_C"/>
</dbReference>
<evidence type="ECO:0000256" key="5">
    <source>
        <dbReference type="ARBA" id="ARBA00022475"/>
    </source>
</evidence>
<feature type="transmembrane region" description="Helical" evidence="13">
    <location>
        <begin position="6"/>
        <end position="22"/>
    </location>
</feature>
<feature type="domain" description="Membrane insertase YidC/Oxa/ALB C-terminal" evidence="14">
    <location>
        <begin position="380"/>
        <end position="576"/>
    </location>
</feature>
<dbReference type="PRINTS" id="PR00701">
    <property type="entry name" value="60KDINNERMP"/>
</dbReference>
<protein>
    <recommendedName>
        <fullName evidence="3 13">Membrane protein insertase YidC</fullName>
    </recommendedName>
    <alternativeName>
        <fullName evidence="12 13">Foldase YidC</fullName>
    </alternativeName>
    <alternativeName>
        <fullName evidence="11 13">Membrane integrase YidC</fullName>
    </alternativeName>
    <alternativeName>
        <fullName evidence="13">Membrane protein YidC</fullName>
    </alternativeName>
</protein>
<evidence type="ECO:0000259" key="15">
    <source>
        <dbReference type="Pfam" id="PF14849"/>
    </source>
</evidence>
<dbReference type="STRING" id="742725.HMPREF9450_01879"/>
<keyword evidence="7 13" id="KW-0653">Protein transport</keyword>
<feature type="transmembrane region" description="Helical" evidence="13">
    <location>
        <begin position="498"/>
        <end position="518"/>
    </location>
</feature>
<evidence type="ECO:0000259" key="14">
    <source>
        <dbReference type="Pfam" id="PF02096"/>
    </source>
</evidence>
<evidence type="ECO:0000256" key="12">
    <source>
        <dbReference type="ARBA" id="ARBA00033342"/>
    </source>
</evidence>
<comment type="similarity">
    <text evidence="2 13">Belongs to the OXA1/ALB3/YidC family. Type 1 subfamily.</text>
</comment>
<keyword evidence="8 13" id="KW-1133">Transmembrane helix</keyword>
<evidence type="ECO:0000256" key="4">
    <source>
        <dbReference type="ARBA" id="ARBA00022448"/>
    </source>
</evidence>